<organism evidence="3 4">
    <name type="scientific">Magnaporthiopsis poae (strain ATCC 64411 / 73-15)</name>
    <name type="common">Kentucky bluegrass fungus</name>
    <name type="synonym">Magnaporthe poae</name>
    <dbReference type="NCBI Taxonomy" id="644358"/>
    <lineage>
        <taxon>Eukaryota</taxon>
        <taxon>Fungi</taxon>
        <taxon>Dikarya</taxon>
        <taxon>Ascomycota</taxon>
        <taxon>Pezizomycotina</taxon>
        <taxon>Sordariomycetes</taxon>
        <taxon>Sordariomycetidae</taxon>
        <taxon>Magnaporthales</taxon>
        <taxon>Magnaporthaceae</taxon>
        <taxon>Magnaporthiopsis</taxon>
    </lineage>
</organism>
<name>A0A0C4EBJ6_MAGP6</name>
<evidence type="ECO:0000313" key="3">
    <source>
        <dbReference type="EnsemblFungi" id="MAPG_10046T0"/>
    </source>
</evidence>
<dbReference type="EnsemblFungi" id="MAPG_10046T0">
    <property type="protein sequence ID" value="MAPG_10046T0"/>
    <property type="gene ID" value="MAPG_10046"/>
</dbReference>
<dbReference type="VEuPathDB" id="FungiDB:MAPG_10046"/>
<gene>
    <name evidence="2" type="ORF">MAPG_10046</name>
</gene>
<reference evidence="3" key="4">
    <citation type="journal article" date="2015" name="G3 (Bethesda)">
        <title>Genome sequences of three phytopathogenic species of the Magnaporthaceae family of fungi.</title>
        <authorList>
            <person name="Okagaki L.H."/>
            <person name="Nunes C.C."/>
            <person name="Sailsbery J."/>
            <person name="Clay B."/>
            <person name="Brown D."/>
            <person name="John T."/>
            <person name="Oh Y."/>
            <person name="Young N."/>
            <person name="Fitzgerald M."/>
            <person name="Haas B.J."/>
            <person name="Zeng Q."/>
            <person name="Young S."/>
            <person name="Adiconis X."/>
            <person name="Fan L."/>
            <person name="Levin J.Z."/>
            <person name="Mitchell T.K."/>
            <person name="Okubara P.A."/>
            <person name="Farman M.L."/>
            <person name="Kohn L.M."/>
            <person name="Birren B."/>
            <person name="Ma L.-J."/>
            <person name="Dean R.A."/>
        </authorList>
    </citation>
    <scope>NUCLEOTIDE SEQUENCE</scope>
    <source>
        <strain evidence="3">ATCC 64411 / 73-15</strain>
    </source>
</reference>
<reference evidence="4" key="2">
    <citation type="submission" date="2010-05" db="EMBL/GenBank/DDBJ databases">
        <title>The genome sequence of Magnaporthe poae strain ATCC 64411.</title>
        <authorList>
            <person name="Ma L.-J."/>
            <person name="Dead R."/>
            <person name="Young S."/>
            <person name="Zeng Q."/>
            <person name="Koehrsen M."/>
            <person name="Alvarado L."/>
            <person name="Berlin A."/>
            <person name="Chapman S.B."/>
            <person name="Chen Z."/>
            <person name="Freedman E."/>
            <person name="Gellesch M."/>
            <person name="Goldberg J."/>
            <person name="Griggs A."/>
            <person name="Gujja S."/>
            <person name="Heilman E.R."/>
            <person name="Heiman D."/>
            <person name="Hepburn T."/>
            <person name="Howarth C."/>
            <person name="Jen D."/>
            <person name="Larson L."/>
            <person name="Mehta T."/>
            <person name="Neiman D."/>
            <person name="Pearson M."/>
            <person name="Roberts A."/>
            <person name="Saif S."/>
            <person name="Shea T."/>
            <person name="Shenoy N."/>
            <person name="Sisk P."/>
            <person name="Stolte C."/>
            <person name="Sykes S."/>
            <person name="Walk T."/>
            <person name="White J."/>
            <person name="Yandava C."/>
            <person name="Haas B."/>
            <person name="Nusbaum C."/>
            <person name="Birren B."/>
        </authorList>
    </citation>
    <scope>NUCLEOTIDE SEQUENCE [LARGE SCALE GENOMIC DNA]</scope>
    <source>
        <strain evidence="4">ATCC 64411 / 73-15</strain>
    </source>
</reference>
<dbReference type="EMBL" id="ADBL01002578">
    <property type="status" value="NOT_ANNOTATED_CDS"/>
    <property type="molecule type" value="Genomic_DNA"/>
</dbReference>
<evidence type="ECO:0000313" key="4">
    <source>
        <dbReference type="Proteomes" id="UP000011715"/>
    </source>
</evidence>
<keyword evidence="4" id="KW-1185">Reference proteome</keyword>
<reference evidence="2" key="3">
    <citation type="submission" date="2011-03" db="EMBL/GenBank/DDBJ databases">
        <title>Annotation of Magnaporthe poae ATCC 64411.</title>
        <authorList>
            <person name="Ma L.-J."/>
            <person name="Dead R."/>
            <person name="Young S.K."/>
            <person name="Zeng Q."/>
            <person name="Gargeya S."/>
            <person name="Fitzgerald M."/>
            <person name="Haas B."/>
            <person name="Abouelleil A."/>
            <person name="Alvarado L."/>
            <person name="Arachchi H.M."/>
            <person name="Berlin A."/>
            <person name="Brown A."/>
            <person name="Chapman S.B."/>
            <person name="Chen Z."/>
            <person name="Dunbar C."/>
            <person name="Freedman E."/>
            <person name="Gearin G."/>
            <person name="Gellesch M."/>
            <person name="Goldberg J."/>
            <person name="Griggs A."/>
            <person name="Gujja S."/>
            <person name="Heiman D."/>
            <person name="Howarth C."/>
            <person name="Larson L."/>
            <person name="Lui A."/>
            <person name="MacDonald P.J.P."/>
            <person name="Mehta T."/>
            <person name="Montmayeur A."/>
            <person name="Murphy C."/>
            <person name="Neiman D."/>
            <person name="Pearson M."/>
            <person name="Priest M."/>
            <person name="Roberts A."/>
            <person name="Saif S."/>
            <person name="Shea T."/>
            <person name="Shenoy N."/>
            <person name="Sisk P."/>
            <person name="Stolte C."/>
            <person name="Sykes S."/>
            <person name="Yandava C."/>
            <person name="Wortman J."/>
            <person name="Nusbaum C."/>
            <person name="Birren B."/>
        </authorList>
    </citation>
    <scope>NUCLEOTIDE SEQUENCE</scope>
    <source>
        <strain evidence="2">ATCC 64411</strain>
    </source>
</reference>
<protein>
    <submittedName>
        <fullName evidence="2 3">Uncharacterized protein</fullName>
    </submittedName>
</protein>
<feature type="compositionally biased region" description="Basic residues" evidence="1">
    <location>
        <begin position="80"/>
        <end position="93"/>
    </location>
</feature>
<proteinExistence type="predicted"/>
<evidence type="ECO:0000313" key="2">
    <source>
        <dbReference type="EMBL" id="KLU91528.1"/>
    </source>
</evidence>
<dbReference type="AlphaFoldDB" id="A0A0C4EBJ6"/>
<evidence type="ECO:0000256" key="1">
    <source>
        <dbReference type="SAM" id="MobiDB-lite"/>
    </source>
</evidence>
<dbReference type="Proteomes" id="UP000011715">
    <property type="component" value="Unassembled WGS sequence"/>
</dbReference>
<dbReference type="EMBL" id="GL876977">
    <property type="protein sequence ID" value="KLU91528.1"/>
    <property type="molecule type" value="Genomic_DNA"/>
</dbReference>
<accession>A0A0C4EBJ6</accession>
<sequence>MIAGEETRDDPVVRSVVQVLRADPRVVLRTTSSAVGGSNGSIGSGVSHAATTVDLDKDAVTWDGPGDPGKPADWSMLKNSRCRSSGHHGRARDRRGQGRAGHRACGAAADPMLNNIKPFSSITKFSEYFPRKAPHDRAWA</sequence>
<reference evidence="3" key="5">
    <citation type="submission" date="2015-06" db="UniProtKB">
        <authorList>
            <consortium name="EnsemblFungi"/>
        </authorList>
    </citation>
    <scope>IDENTIFICATION</scope>
    <source>
        <strain evidence="3">ATCC 64411</strain>
    </source>
</reference>
<feature type="region of interest" description="Disordered" evidence="1">
    <location>
        <begin position="58"/>
        <end position="106"/>
    </location>
</feature>
<reference evidence="2" key="1">
    <citation type="submission" date="2010-05" db="EMBL/GenBank/DDBJ databases">
        <title>The Genome Sequence of Magnaporthe poae strain ATCC 64411.</title>
        <authorList>
            <consortium name="The Broad Institute Genome Sequencing Platform"/>
            <consortium name="Broad Institute Genome Sequencing Center for Infectious Disease"/>
            <person name="Ma L.-J."/>
            <person name="Dead R."/>
            <person name="Young S."/>
            <person name="Zeng Q."/>
            <person name="Koehrsen M."/>
            <person name="Alvarado L."/>
            <person name="Berlin A."/>
            <person name="Chapman S.B."/>
            <person name="Chen Z."/>
            <person name="Freedman E."/>
            <person name="Gellesch M."/>
            <person name="Goldberg J."/>
            <person name="Griggs A."/>
            <person name="Gujja S."/>
            <person name="Heilman E.R."/>
            <person name="Heiman D."/>
            <person name="Hepburn T."/>
            <person name="Howarth C."/>
            <person name="Jen D."/>
            <person name="Larson L."/>
            <person name="Mehta T."/>
            <person name="Neiman D."/>
            <person name="Pearson M."/>
            <person name="Roberts A."/>
            <person name="Saif S."/>
            <person name="Shea T."/>
            <person name="Shenoy N."/>
            <person name="Sisk P."/>
            <person name="Stolte C."/>
            <person name="Sykes S."/>
            <person name="Walk T."/>
            <person name="White J."/>
            <person name="Yandava C."/>
            <person name="Haas B."/>
            <person name="Nusbaum C."/>
            <person name="Birren B."/>
        </authorList>
    </citation>
    <scope>NUCLEOTIDE SEQUENCE</scope>
    <source>
        <strain evidence="2">ATCC 64411</strain>
    </source>
</reference>